<keyword evidence="1" id="KW-0812">Transmembrane</keyword>
<feature type="transmembrane region" description="Helical" evidence="1">
    <location>
        <begin position="205"/>
        <end position="224"/>
    </location>
</feature>
<feature type="transmembrane region" description="Helical" evidence="1">
    <location>
        <begin position="172"/>
        <end position="193"/>
    </location>
</feature>
<feature type="transmembrane region" description="Helical" evidence="1">
    <location>
        <begin position="125"/>
        <end position="142"/>
    </location>
</feature>
<proteinExistence type="predicted"/>
<dbReference type="EMBL" id="WTPW01001426">
    <property type="protein sequence ID" value="KAF0436865.1"/>
    <property type="molecule type" value="Genomic_DNA"/>
</dbReference>
<keyword evidence="1" id="KW-0472">Membrane</keyword>
<name>A0A8H3XCF0_GIGMA</name>
<gene>
    <name evidence="2" type="ORF">F8M41_004649</name>
</gene>
<keyword evidence="1" id="KW-1133">Transmembrane helix</keyword>
<comment type="caution">
    <text evidence="2">The sequence shown here is derived from an EMBL/GenBank/DDBJ whole genome shotgun (WGS) entry which is preliminary data.</text>
</comment>
<accession>A0A8H3XCF0</accession>
<feature type="transmembrane region" description="Helical" evidence="1">
    <location>
        <begin position="91"/>
        <end position="113"/>
    </location>
</feature>
<evidence type="ECO:0000256" key="1">
    <source>
        <dbReference type="SAM" id="Phobius"/>
    </source>
</evidence>
<reference evidence="2 3" key="1">
    <citation type="journal article" date="2019" name="Environ. Microbiol.">
        <title>At the nexus of three kingdoms: the genome of the mycorrhizal fungus Gigaspora margarita provides insights into plant, endobacterial and fungal interactions.</title>
        <authorList>
            <person name="Venice F."/>
            <person name="Ghignone S."/>
            <person name="Salvioli di Fossalunga A."/>
            <person name="Amselem J."/>
            <person name="Novero M."/>
            <person name="Xianan X."/>
            <person name="Sedzielewska Toro K."/>
            <person name="Morin E."/>
            <person name="Lipzen A."/>
            <person name="Grigoriev I.V."/>
            <person name="Henrissat B."/>
            <person name="Martin F.M."/>
            <person name="Bonfante P."/>
        </authorList>
    </citation>
    <scope>NUCLEOTIDE SEQUENCE [LARGE SCALE GENOMIC DNA]</scope>
    <source>
        <strain evidence="2 3">BEG34</strain>
    </source>
</reference>
<protein>
    <submittedName>
        <fullName evidence="2">Uncharacterized protein</fullName>
    </submittedName>
</protein>
<sequence>MSDKQHGSVSIAMQELLVKKNNIPKEKDEDNEIIDGDRSKMEIPENNRATEIIDYIKIPKFMKPIIKYTINNTDYYGNKGDEGYVRNIPKIIIFFLIFPIRYIINSIVFYMLFLCFHWRRVISHSFISTILAIFTFFITISFNESFDKFKVASYLLYLSAVVQYLISKELMYLLFSFLGSYCLLVYGIMYLNIDDLESLRNQHPLYLSLLFIFIFLSQLLNIIFVTTPTFLYADFFDTIYGSNIIFVEMLHYHDMFKPFITIFLSRGLSASEKNMLDNFDFDHQHKKLYFWVSKDMKLSRYDHVSFDKKSFDFLKELDDIKTKGQFKLHYLEDNYYIFILMLFVDFY</sequence>
<evidence type="ECO:0000313" key="2">
    <source>
        <dbReference type="EMBL" id="KAF0436865.1"/>
    </source>
</evidence>
<evidence type="ECO:0000313" key="3">
    <source>
        <dbReference type="Proteomes" id="UP000439903"/>
    </source>
</evidence>
<organism evidence="2 3">
    <name type="scientific">Gigaspora margarita</name>
    <dbReference type="NCBI Taxonomy" id="4874"/>
    <lineage>
        <taxon>Eukaryota</taxon>
        <taxon>Fungi</taxon>
        <taxon>Fungi incertae sedis</taxon>
        <taxon>Mucoromycota</taxon>
        <taxon>Glomeromycotina</taxon>
        <taxon>Glomeromycetes</taxon>
        <taxon>Diversisporales</taxon>
        <taxon>Gigasporaceae</taxon>
        <taxon>Gigaspora</taxon>
    </lineage>
</organism>
<dbReference type="AlphaFoldDB" id="A0A8H3XCF0"/>
<dbReference type="OrthoDB" id="2405847at2759"/>
<dbReference type="Proteomes" id="UP000439903">
    <property type="component" value="Unassembled WGS sequence"/>
</dbReference>
<keyword evidence="3" id="KW-1185">Reference proteome</keyword>